<dbReference type="EMBL" id="FMSV02000197">
    <property type="protein sequence ID" value="SEH05329.1"/>
    <property type="molecule type" value="Genomic_DNA"/>
</dbReference>
<reference evidence="3 4" key="1">
    <citation type="submission" date="2016-10" db="EMBL/GenBank/DDBJ databases">
        <authorList>
            <person name="de Groot N.N."/>
        </authorList>
    </citation>
    <scope>NUCLEOTIDE SEQUENCE [LARGE SCALE GENOMIC DNA]</scope>
    <source>
        <strain evidence="3">MBHS1</strain>
    </source>
</reference>
<dbReference type="EC" id="2.-.-.-" evidence="3"/>
<sequence length="140" mass="16970">MHPYSEYLQEYVHNLNNLQEGGKFKDDFRISSTGKLMRKLWLDELPMIINLLKGDMKLVGVRPLSQHYFSLFTKELQEKRTNYKPGLVPPFYADMPKTLEEIMDTEMKYLLAYEKHPFRTDWKYFWKAFYNIVFRRARSN</sequence>
<dbReference type="InterPro" id="IPR003362">
    <property type="entry name" value="Bact_transf"/>
</dbReference>
<comment type="similarity">
    <text evidence="1">Belongs to the bacterial sugar transferase family.</text>
</comment>
<dbReference type="Proteomes" id="UP000236724">
    <property type="component" value="Unassembled WGS sequence"/>
</dbReference>
<dbReference type="Pfam" id="PF02397">
    <property type="entry name" value="Bac_transf"/>
    <property type="match status" value="1"/>
</dbReference>
<dbReference type="PANTHER" id="PTHR30576:SF20">
    <property type="entry name" value="QUINOVOSAMINEPHOSPHOTRANSFERAE-RELATED"/>
    <property type="match status" value="1"/>
</dbReference>
<name>A0A1H6F7M8_9GAMM</name>
<protein>
    <submittedName>
        <fullName evidence="3">Putative sugar transferase EpsL</fullName>
        <ecNumber evidence="3">2.-.-.-</ecNumber>
    </submittedName>
</protein>
<evidence type="ECO:0000313" key="3">
    <source>
        <dbReference type="EMBL" id="SEH05329.1"/>
    </source>
</evidence>
<proteinExistence type="inferred from homology"/>
<evidence type="ECO:0000313" key="4">
    <source>
        <dbReference type="Proteomes" id="UP000236724"/>
    </source>
</evidence>
<evidence type="ECO:0000259" key="2">
    <source>
        <dbReference type="Pfam" id="PF02397"/>
    </source>
</evidence>
<evidence type="ECO:0000256" key="1">
    <source>
        <dbReference type="ARBA" id="ARBA00006464"/>
    </source>
</evidence>
<accession>A0A1H6F7M8</accession>
<keyword evidence="4" id="KW-1185">Reference proteome</keyword>
<dbReference type="AlphaFoldDB" id="A0A1H6F7M8"/>
<keyword evidence="3" id="KW-0808">Transferase</keyword>
<dbReference type="GO" id="GO:0016780">
    <property type="term" value="F:phosphotransferase activity, for other substituted phosphate groups"/>
    <property type="evidence" value="ECO:0007669"/>
    <property type="project" value="TreeGrafter"/>
</dbReference>
<dbReference type="PANTHER" id="PTHR30576">
    <property type="entry name" value="COLANIC BIOSYNTHESIS UDP-GLUCOSE LIPID CARRIER TRANSFERASE"/>
    <property type="match status" value="1"/>
</dbReference>
<feature type="domain" description="Bacterial sugar transferase" evidence="2">
    <location>
        <begin position="19"/>
        <end position="132"/>
    </location>
</feature>
<gene>
    <name evidence="3" type="primary">epsL_2</name>
    <name evidence="3" type="ORF">MBHS_01182</name>
</gene>
<organism evidence="3 4">
    <name type="scientific">Candidatus Venteria ishoeyi</name>
    <dbReference type="NCBI Taxonomy" id="1899563"/>
    <lineage>
        <taxon>Bacteria</taxon>
        <taxon>Pseudomonadati</taxon>
        <taxon>Pseudomonadota</taxon>
        <taxon>Gammaproteobacteria</taxon>
        <taxon>Thiotrichales</taxon>
        <taxon>Thiotrichaceae</taxon>
        <taxon>Venteria</taxon>
    </lineage>
</organism>